<evidence type="ECO:0000259" key="3">
    <source>
        <dbReference type="Pfam" id="PF03816"/>
    </source>
</evidence>
<evidence type="ECO:0000256" key="1">
    <source>
        <dbReference type="ARBA" id="ARBA00006068"/>
    </source>
</evidence>
<keyword evidence="2" id="KW-1133">Transmembrane helix</keyword>
<keyword evidence="2" id="KW-0812">Transmembrane</keyword>
<dbReference type="OrthoDB" id="4865223at2"/>
<evidence type="ECO:0000313" key="5">
    <source>
        <dbReference type="Proteomes" id="UP000199671"/>
    </source>
</evidence>
<dbReference type="InterPro" id="IPR050922">
    <property type="entry name" value="LytR/CpsA/Psr_CW_biosynth"/>
</dbReference>
<protein>
    <submittedName>
        <fullName evidence="4">Transcriptional attenuator, LytR family</fullName>
    </submittedName>
</protein>
<proteinExistence type="inferred from homology"/>
<feature type="domain" description="Cell envelope-related transcriptional attenuator" evidence="3">
    <location>
        <begin position="124"/>
        <end position="236"/>
    </location>
</feature>
<evidence type="ECO:0000256" key="2">
    <source>
        <dbReference type="SAM" id="Phobius"/>
    </source>
</evidence>
<dbReference type="NCBIfam" id="TIGR00350">
    <property type="entry name" value="lytR_cpsA_psr"/>
    <property type="match status" value="1"/>
</dbReference>
<reference evidence="4 5" key="1">
    <citation type="submission" date="2016-10" db="EMBL/GenBank/DDBJ databases">
        <authorList>
            <person name="de Groot N.N."/>
        </authorList>
    </citation>
    <scope>NUCLEOTIDE SEQUENCE [LARGE SCALE GENOMIC DNA]</scope>
    <source>
        <strain evidence="4 5">KPR-7B</strain>
    </source>
</reference>
<name>A0A1G9WIT8_9ACTO</name>
<feature type="transmembrane region" description="Helical" evidence="2">
    <location>
        <begin position="37"/>
        <end position="61"/>
    </location>
</feature>
<accession>A0A1G9WIT8</accession>
<dbReference type="InterPro" id="IPR004474">
    <property type="entry name" value="LytR_CpsA_psr"/>
</dbReference>
<dbReference type="PANTHER" id="PTHR33392:SF6">
    <property type="entry name" value="POLYISOPRENYL-TEICHOIC ACID--PEPTIDOGLYCAN TEICHOIC ACID TRANSFERASE TAGU"/>
    <property type="match status" value="1"/>
</dbReference>
<sequence length="363" mass="37709">MTAPESSPAATSITTRARQALIAWRARVLARWRRRPLLATLGAFLTAVLLVGIGDLGALYARLDRFGVDMPSLATAADGAGADAPETWLLIGTDSRTDLPDGPARYGGVEDVGDGARADVAALVQPSASGLSVLVLPRDLTVAQGQLFDERLATSFLQGPQRTVDALCSTYGIATAHVVTVDMSQFAGIVDSLGGIDVNIDEPVRDTYSGLEIGTAGAQHLNGVDALALVRSRHPQVQRNGQWVALSEQEGAERRSHFTGVVMRSVISALLERSHNPLALQSLAWTLTGNLGVDAGTGLLDLALLARTVSTVSSGGESATAGVNLVEVPAGPVGDGFAAPPTDQTYQTLAAYGYMPGTCTPAD</sequence>
<keyword evidence="2" id="KW-0472">Membrane</keyword>
<dbReference type="RefSeq" id="WP_092610395.1">
    <property type="nucleotide sequence ID" value="NZ_FNHU01000007.1"/>
</dbReference>
<dbReference type="AlphaFoldDB" id="A0A1G9WIT8"/>
<dbReference type="PANTHER" id="PTHR33392">
    <property type="entry name" value="POLYISOPRENYL-TEICHOIC ACID--PEPTIDOGLYCAN TEICHOIC ACID TRANSFERASE TAGU"/>
    <property type="match status" value="1"/>
</dbReference>
<dbReference type="Pfam" id="PF03816">
    <property type="entry name" value="LytR_cpsA_psr"/>
    <property type="match status" value="1"/>
</dbReference>
<dbReference type="Proteomes" id="UP000199671">
    <property type="component" value="Unassembled WGS sequence"/>
</dbReference>
<dbReference type="EMBL" id="FNHU01000007">
    <property type="protein sequence ID" value="SDM84086.1"/>
    <property type="molecule type" value="Genomic_DNA"/>
</dbReference>
<evidence type="ECO:0000313" key="4">
    <source>
        <dbReference type="EMBL" id="SDM84086.1"/>
    </source>
</evidence>
<organism evidence="4 5">
    <name type="scientific">Actinomyces ruminicola</name>
    <dbReference type="NCBI Taxonomy" id="332524"/>
    <lineage>
        <taxon>Bacteria</taxon>
        <taxon>Bacillati</taxon>
        <taxon>Actinomycetota</taxon>
        <taxon>Actinomycetes</taxon>
        <taxon>Actinomycetales</taxon>
        <taxon>Actinomycetaceae</taxon>
        <taxon>Actinomyces</taxon>
    </lineage>
</organism>
<dbReference type="Gene3D" id="3.40.630.190">
    <property type="entry name" value="LCP protein"/>
    <property type="match status" value="1"/>
</dbReference>
<gene>
    <name evidence="4" type="ORF">SAMN04487766_107147</name>
</gene>
<comment type="similarity">
    <text evidence="1">Belongs to the LytR/CpsA/Psr (LCP) family.</text>
</comment>